<evidence type="ECO:0000256" key="5">
    <source>
        <dbReference type="ARBA" id="ARBA00022723"/>
    </source>
</evidence>
<evidence type="ECO:0000313" key="9">
    <source>
        <dbReference type="Proteomes" id="UP001604336"/>
    </source>
</evidence>
<accession>A0ABD1RTV3</accession>
<dbReference type="Proteomes" id="UP001604336">
    <property type="component" value="Unassembled WGS sequence"/>
</dbReference>
<gene>
    <name evidence="8" type="ORF">Adt_27482</name>
</gene>
<evidence type="ECO:0000256" key="2">
    <source>
        <dbReference type="ARBA" id="ARBA00004167"/>
    </source>
</evidence>
<evidence type="ECO:0000256" key="6">
    <source>
        <dbReference type="ARBA" id="ARBA00023002"/>
    </source>
</evidence>
<evidence type="ECO:0000313" key="8">
    <source>
        <dbReference type="EMBL" id="KAL2491854.1"/>
    </source>
</evidence>
<dbReference type="InterPro" id="IPR002401">
    <property type="entry name" value="Cyt_P450_E_grp-I"/>
</dbReference>
<reference evidence="9" key="1">
    <citation type="submission" date="2024-07" db="EMBL/GenBank/DDBJ databases">
        <title>Two chromosome-level genome assemblies of Korean endemic species Abeliophyllum distichum and Forsythia ovata (Oleaceae).</title>
        <authorList>
            <person name="Jang H."/>
        </authorList>
    </citation>
    <scope>NUCLEOTIDE SEQUENCE [LARGE SCALE GENOMIC DNA]</scope>
</reference>
<comment type="cofactor">
    <cofactor evidence="1">
        <name>heme</name>
        <dbReference type="ChEBI" id="CHEBI:30413"/>
    </cofactor>
</comment>
<evidence type="ECO:0000256" key="3">
    <source>
        <dbReference type="ARBA" id="ARBA00010617"/>
    </source>
</evidence>
<evidence type="ECO:0000256" key="4">
    <source>
        <dbReference type="ARBA" id="ARBA00022617"/>
    </source>
</evidence>
<dbReference type="InterPro" id="IPR001128">
    <property type="entry name" value="Cyt_P450"/>
</dbReference>
<keyword evidence="5" id="KW-0479">Metal-binding</keyword>
<comment type="subcellular location">
    <subcellularLocation>
        <location evidence="2">Membrane</location>
        <topology evidence="2">Single-pass membrane protein</topology>
    </subcellularLocation>
</comment>
<dbReference type="Pfam" id="PF00067">
    <property type="entry name" value="p450"/>
    <property type="match status" value="1"/>
</dbReference>
<comment type="caution">
    <text evidence="8">The sequence shown here is derived from an EMBL/GenBank/DDBJ whole genome shotgun (WGS) entry which is preliminary data.</text>
</comment>
<keyword evidence="6" id="KW-0560">Oxidoreductase</keyword>
<dbReference type="GO" id="GO:0046872">
    <property type="term" value="F:metal ion binding"/>
    <property type="evidence" value="ECO:0007669"/>
    <property type="project" value="UniProtKB-KW"/>
</dbReference>
<dbReference type="PANTHER" id="PTHR47955:SF15">
    <property type="entry name" value="CYTOCHROME P450 71A2-LIKE"/>
    <property type="match status" value="1"/>
</dbReference>
<dbReference type="GO" id="GO:0016020">
    <property type="term" value="C:membrane"/>
    <property type="evidence" value="ECO:0007669"/>
    <property type="project" value="UniProtKB-SubCell"/>
</dbReference>
<dbReference type="PANTHER" id="PTHR47955">
    <property type="entry name" value="CYTOCHROME P450 FAMILY 71 PROTEIN"/>
    <property type="match status" value="1"/>
</dbReference>
<dbReference type="SUPFAM" id="SSF48264">
    <property type="entry name" value="Cytochrome P450"/>
    <property type="match status" value="1"/>
</dbReference>
<dbReference type="GO" id="GO:0016491">
    <property type="term" value="F:oxidoreductase activity"/>
    <property type="evidence" value="ECO:0007669"/>
    <property type="project" value="UniProtKB-KW"/>
</dbReference>
<keyword evidence="7" id="KW-0408">Iron</keyword>
<evidence type="ECO:0000256" key="1">
    <source>
        <dbReference type="ARBA" id="ARBA00001971"/>
    </source>
</evidence>
<name>A0ABD1RTV3_9LAMI</name>
<protein>
    <submittedName>
        <fullName evidence="8">Cytochrome</fullName>
    </submittedName>
</protein>
<proteinExistence type="inferred from homology"/>
<keyword evidence="9" id="KW-1185">Reference proteome</keyword>
<organism evidence="8 9">
    <name type="scientific">Abeliophyllum distichum</name>
    <dbReference type="NCBI Taxonomy" id="126358"/>
    <lineage>
        <taxon>Eukaryota</taxon>
        <taxon>Viridiplantae</taxon>
        <taxon>Streptophyta</taxon>
        <taxon>Embryophyta</taxon>
        <taxon>Tracheophyta</taxon>
        <taxon>Spermatophyta</taxon>
        <taxon>Magnoliopsida</taxon>
        <taxon>eudicotyledons</taxon>
        <taxon>Gunneridae</taxon>
        <taxon>Pentapetalae</taxon>
        <taxon>asterids</taxon>
        <taxon>lamiids</taxon>
        <taxon>Lamiales</taxon>
        <taxon>Oleaceae</taxon>
        <taxon>Forsythieae</taxon>
        <taxon>Abeliophyllum</taxon>
    </lineage>
</organism>
<evidence type="ECO:0000256" key="7">
    <source>
        <dbReference type="ARBA" id="ARBA00023004"/>
    </source>
</evidence>
<keyword evidence="4" id="KW-0349">Heme</keyword>
<dbReference type="PRINTS" id="PR00463">
    <property type="entry name" value="EP450I"/>
</dbReference>
<dbReference type="Gene3D" id="1.10.630.10">
    <property type="entry name" value="Cytochrome P450"/>
    <property type="match status" value="1"/>
</dbReference>
<comment type="similarity">
    <text evidence="3">Belongs to the cytochrome P450 family.</text>
</comment>
<sequence>MFGTRTDTTSTALKWTFTERLRHPKTMKKLQNEVRQIAKNKLEITEDDLEKMPYLKVVIKESLRLHPPLPLLLTRKAMKDTKVLVYDIGVGTRVIINAWGISRDPMFWKILKILTQKVGEAAMAVDELALAKLMFHYNFAVPIGAMKKELDMSEHPGTTVYKRLPLLVIATTIHYSLSSF</sequence>
<dbReference type="InterPro" id="IPR036396">
    <property type="entry name" value="Cyt_P450_sf"/>
</dbReference>
<dbReference type="EMBL" id="JBFOLK010000008">
    <property type="protein sequence ID" value="KAL2491854.1"/>
    <property type="molecule type" value="Genomic_DNA"/>
</dbReference>
<dbReference type="AlphaFoldDB" id="A0ABD1RTV3"/>